<dbReference type="Pfam" id="PF00877">
    <property type="entry name" value="NLPC_P60"/>
    <property type="match status" value="1"/>
</dbReference>
<protein>
    <submittedName>
        <fullName evidence="9">NlpC/P60 protein</fullName>
    </submittedName>
</protein>
<dbReference type="PROSITE" id="PS51781">
    <property type="entry name" value="SH3B"/>
    <property type="match status" value="1"/>
</dbReference>
<evidence type="ECO:0000259" key="7">
    <source>
        <dbReference type="PROSITE" id="PS51781"/>
    </source>
</evidence>
<evidence type="ECO:0000256" key="5">
    <source>
        <dbReference type="SAM" id="MobiDB-lite"/>
    </source>
</evidence>
<name>A0A2P2BYE5_9FIRM</name>
<evidence type="ECO:0000256" key="6">
    <source>
        <dbReference type="SAM" id="SignalP"/>
    </source>
</evidence>
<feature type="domain" description="NlpC/P60" evidence="8">
    <location>
        <begin position="277"/>
        <end position="401"/>
    </location>
</feature>
<keyword evidence="4" id="KW-0788">Thiol protease</keyword>
<sequence length="401" mass="43381">MKRKILVPMFASVVALSMNSVANADEKANVEQKEDKQNTLKLDEFKDVSYKVATVKDGVAVKIRKQGEVKKVAYTGEEFKVLGIQGEWVKISDNGEDGWLPKRFVDIKEAHGYTTENKVNFRKEANTDSDIIDELDLGSSLKVLEDKGEWVKVKKGEDEGYVKASYISDQAPVIEEQVAQDKQNLNDAAVDTNVSNNDTDNNDVNNNTNNSSSTSMNTNSNSNANNSLNTDKNANSNSSTDSELNTIKKPSSNENNVQADKITQEKNDSYNPPASNTSAAQAVVNLAYAKLGSPYVWGAEGPNSFDCSGLTSYVYRNAAGVSLPRSSSAQAGYGQTVSRSNLKPGDLVFFSTNGTGNVSHVGIYVGGGTMIHSPKPGKSVETANINSSYYSSTFVTAKRVL</sequence>
<dbReference type="Gene3D" id="2.30.30.40">
    <property type="entry name" value="SH3 Domains"/>
    <property type="match status" value="2"/>
</dbReference>
<dbReference type="InterPro" id="IPR003646">
    <property type="entry name" value="SH3-like_bac-type"/>
</dbReference>
<keyword evidence="2" id="KW-0645">Protease</keyword>
<dbReference type="PROSITE" id="PS51935">
    <property type="entry name" value="NLPC_P60"/>
    <property type="match status" value="1"/>
</dbReference>
<dbReference type="AlphaFoldDB" id="A0A2P2BYE5"/>
<dbReference type="SUPFAM" id="SSF54001">
    <property type="entry name" value="Cysteine proteinases"/>
    <property type="match status" value="1"/>
</dbReference>
<evidence type="ECO:0000313" key="10">
    <source>
        <dbReference type="Proteomes" id="UP000245695"/>
    </source>
</evidence>
<keyword evidence="6" id="KW-0732">Signal</keyword>
<feature type="domain" description="SH3b" evidence="7">
    <location>
        <begin position="109"/>
        <end position="171"/>
    </location>
</feature>
<feature type="compositionally biased region" description="Polar residues" evidence="5">
    <location>
        <begin position="238"/>
        <end position="257"/>
    </location>
</feature>
<accession>A0A2P2BYE5</accession>
<dbReference type="InterPro" id="IPR038765">
    <property type="entry name" value="Papain-like_cys_pep_sf"/>
</dbReference>
<comment type="similarity">
    <text evidence="1">Belongs to the peptidase C40 family.</text>
</comment>
<dbReference type="KEGG" id="rhom:FRIFI_2654"/>
<keyword evidence="10" id="KW-1185">Reference proteome</keyword>
<dbReference type="InterPro" id="IPR051202">
    <property type="entry name" value="Peptidase_C40"/>
</dbReference>
<dbReference type="Proteomes" id="UP000245695">
    <property type="component" value="Chromosome 1"/>
</dbReference>
<dbReference type="InterPro" id="IPR000064">
    <property type="entry name" value="NLP_P60_dom"/>
</dbReference>
<proteinExistence type="inferred from homology"/>
<evidence type="ECO:0000313" key="9">
    <source>
        <dbReference type="EMBL" id="CEI74174.1"/>
    </source>
</evidence>
<dbReference type="SMART" id="SM00287">
    <property type="entry name" value="SH3b"/>
    <property type="match status" value="2"/>
</dbReference>
<evidence type="ECO:0000256" key="2">
    <source>
        <dbReference type="ARBA" id="ARBA00022670"/>
    </source>
</evidence>
<evidence type="ECO:0000256" key="3">
    <source>
        <dbReference type="ARBA" id="ARBA00022801"/>
    </source>
</evidence>
<dbReference type="PANTHER" id="PTHR47053">
    <property type="entry name" value="MUREIN DD-ENDOPEPTIDASE MEPH-RELATED"/>
    <property type="match status" value="1"/>
</dbReference>
<feature type="signal peptide" evidence="6">
    <location>
        <begin position="1"/>
        <end position="24"/>
    </location>
</feature>
<dbReference type="GO" id="GO:0006508">
    <property type="term" value="P:proteolysis"/>
    <property type="evidence" value="ECO:0007669"/>
    <property type="project" value="UniProtKB-KW"/>
</dbReference>
<dbReference type="PANTHER" id="PTHR47053:SF1">
    <property type="entry name" value="MUREIN DD-ENDOPEPTIDASE MEPH-RELATED"/>
    <property type="match status" value="1"/>
</dbReference>
<dbReference type="GO" id="GO:0008234">
    <property type="term" value="F:cysteine-type peptidase activity"/>
    <property type="evidence" value="ECO:0007669"/>
    <property type="project" value="UniProtKB-KW"/>
</dbReference>
<evidence type="ECO:0000259" key="8">
    <source>
        <dbReference type="PROSITE" id="PS51935"/>
    </source>
</evidence>
<dbReference type="Gene3D" id="3.90.1720.10">
    <property type="entry name" value="endopeptidase domain like (from Nostoc punctiforme)"/>
    <property type="match status" value="1"/>
</dbReference>
<evidence type="ECO:0000256" key="1">
    <source>
        <dbReference type="ARBA" id="ARBA00007074"/>
    </source>
</evidence>
<keyword evidence="3" id="KW-0378">Hydrolase</keyword>
<feature type="compositionally biased region" description="Low complexity" evidence="5">
    <location>
        <begin position="190"/>
        <end position="237"/>
    </location>
</feature>
<dbReference type="EMBL" id="LN650648">
    <property type="protein sequence ID" value="CEI74174.1"/>
    <property type="molecule type" value="Genomic_DNA"/>
</dbReference>
<dbReference type="RefSeq" id="WP_242977258.1">
    <property type="nucleotide sequence ID" value="NZ_LN650648.1"/>
</dbReference>
<evidence type="ECO:0000256" key="4">
    <source>
        <dbReference type="ARBA" id="ARBA00022807"/>
    </source>
</evidence>
<organism evidence="9 10">
    <name type="scientific">Romboutsia hominis</name>
    <dbReference type="NCBI Taxonomy" id="1507512"/>
    <lineage>
        <taxon>Bacteria</taxon>
        <taxon>Bacillati</taxon>
        <taxon>Bacillota</taxon>
        <taxon>Clostridia</taxon>
        <taxon>Peptostreptococcales</taxon>
        <taxon>Peptostreptococcaceae</taxon>
        <taxon>Romboutsia</taxon>
    </lineage>
</organism>
<feature type="region of interest" description="Disordered" evidence="5">
    <location>
        <begin position="190"/>
        <end position="257"/>
    </location>
</feature>
<reference evidence="9 10" key="1">
    <citation type="submission" date="2014-09" db="EMBL/GenBank/DDBJ databases">
        <authorList>
            <person name="Hornung B.V."/>
        </authorList>
    </citation>
    <scope>NUCLEOTIDE SEQUENCE [LARGE SCALE GENOMIC DNA]</scope>
    <source>
        <strain evidence="9 10">FRIFI</strain>
    </source>
</reference>
<gene>
    <name evidence="9" type="ORF">FRIFI_2654</name>
</gene>
<dbReference type="Pfam" id="PF08239">
    <property type="entry name" value="SH3_3"/>
    <property type="match status" value="2"/>
</dbReference>
<feature type="chain" id="PRO_5015120400" evidence="6">
    <location>
        <begin position="25"/>
        <end position="401"/>
    </location>
</feature>